<name>A0A443N043_9MAGN</name>
<sequence>MAPPPPPLLLLLIPFLLSLLSNPAIAKTEIQSDGPQGFISAMISEKGLVFVKDLLIQQALSSLTPLHLPKIQKSIKIPFLGGVHVSLSNITLSQINVSSSVIKPGDTGVVIVASGATANMSMDWRYSYSTWLIPVDISDKGRAFIQVEGMEVGITIKMKNQEGSLKLNLSECGCYLKDISITLDGGASWFYQGLVDAFEGQIISAVENAITKKIKEGIVRLDTFLQELPKEVPVDDIAALNVTFMNDPLLRNSSVGFDINGLFTTVPKVATLNYHLTNSQHSAFCKAPLKMLWISLDEAVLNSASDTYFQAGIMTWTVDKVPEQSLLNTAGWKYIVPQLYKKYPNDDMQLNITSTSPPRILVAPDKIGASVTLDMVIEVLDANEIIPVACLSMDISASGFVEISGNNLAGEAGLDDFTLTLKWSKVGNFHMYLVQTVVRVFLKDVALPYVNSHLKKGFPLPIIRGFTLTDASIACTYSRIVVCSDVVFSDSFNVKRLPRKYW</sequence>
<evidence type="ECO:0000259" key="3">
    <source>
        <dbReference type="SMART" id="SM00328"/>
    </source>
</evidence>
<dbReference type="Pfam" id="PF02886">
    <property type="entry name" value="LBP_BPI_CETP_C"/>
    <property type="match status" value="1"/>
</dbReference>
<evidence type="ECO:0000256" key="1">
    <source>
        <dbReference type="ARBA" id="ARBA00023180"/>
    </source>
</evidence>
<comment type="caution">
    <text evidence="5">The sequence shown here is derived from an EMBL/GenBank/DDBJ whole genome shotgun (WGS) entry which is preliminary data.</text>
</comment>
<dbReference type="AlphaFoldDB" id="A0A443N043"/>
<keyword evidence="1" id="KW-0325">Glycoprotein</keyword>
<feature type="domain" description="Lipid-binding serum glycoprotein C-terminal" evidence="4">
    <location>
        <begin position="286"/>
        <end position="484"/>
    </location>
</feature>
<keyword evidence="2" id="KW-0732">Signal</keyword>
<dbReference type="STRING" id="337451.A0A443N043"/>
<evidence type="ECO:0000313" key="6">
    <source>
        <dbReference type="Proteomes" id="UP000283530"/>
    </source>
</evidence>
<organism evidence="5 6">
    <name type="scientific">Cinnamomum micranthum f. kanehirae</name>
    <dbReference type="NCBI Taxonomy" id="337451"/>
    <lineage>
        <taxon>Eukaryota</taxon>
        <taxon>Viridiplantae</taxon>
        <taxon>Streptophyta</taxon>
        <taxon>Embryophyta</taxon>
        <taxon>Tracheophyta</taxon>
        <taxon>Spermatophyta</taxon>
        <taxon>Magnoliopsida</taxon>
        <taxon>Magnoliidae</taxon>
        <taxon>Laurales</taxon>
        <taxon>Lauraceae</taxon>
        <taxon>Cinnamomum</taxon>
    </lineage>
</organism>
<protein>
    <submittedName>
        <fullName evidence="5">Putative BPI/LBP family protein isoform X1</fullName>
    </submittedName>
</protein>
<proteinExistence type="predicted"/>
<evidence type="ECO:0000259" key="4">
    <source>
        <dbReference type="SMART" id="SM00329"/>
    </source>
</evidence>
<dbReference type="PANTHER" id="PTHR46801:SF2">
    <property type="entry name" value="LIPOPOLYSACCHARIDE-BINDING PROTEIN"/>
    <property type="match status" value="1"/>
</dbReference>
<gene>
    <name evidence="5" type="ORF">CKAN_00002400</name>
</gene>
<dbReference type="OrthoDB" id="10255543at2759"/>
<dbReference type="InterPro" id="IPR030675">
    <property type="entry name" value="BPI/LBP"/>
</dbReference>
<dbReference type="GO" id="GO:0005615">
    <property type="term" value="C:extracellular space"/>
    <property type="evidence" value="ECO:0007669"/>
    <property type="project" value="InterPro"/>
</dbReference>
<dbReference type="SMART" id="SM00328">
    <property type="entry name" value="BPI1"/>
    <property type="match status" value="1"/>
</dbReference>
<keyword evidence="6" id="KW-1185">Reference proteome</keyword>
<dbReference type="SUPFAM" id="SSF55394">
    <property type="entry name" value="Bactericidal permeability-increasing protein, BPI"/>
    <property type="match status" value="2"/>
</dbReference>
<dbReference type="CDD" id="cd00026">
    <property type="entry name" value="BPI2"/>
    <property type="match status" value="1"/>
</dbReference>
<dbReference type="GO" id="GO:0008289">
    <property type="term" value="F:lipid binding"/>
    <property type="evidence" value="ECO:0007669"/>
    <property type="project" value="InterPro"/>
</dbReference>
<feature type="domain" description="Lipid-binding serum glycoprotein N-terminal" evidence="3">
    <location>
        <begin position="43"/>
        <end position="268"/>
    </location>
</feature>
<dbReference type="EMBL" id="QPKB01000001">
    <property type="protein sequence ID" value="RWR71840.1"/>
    <property type="molecule type" value="Genomic_DNA"/>
</dbReference>
<reference evidence="5 6" key="1">
    <citation type="journal article" date="2019" name="Nat. Plants">
        <title>Stout camphor tree genome fills gaps in understanding of flowering plant genome evolution.</title>
        <authorList>
            <person name="Chaw S.M."/>
            <person name="Liu Y.C."/>
            <person name="Wu Y.W."/>
            <person name="Wang H.Y."/>
            <person name="Lin C.I."/>
            <person name="Wu C.S."/>
            <person name="Ke H.M."/>
            <person name="Chang L.Y."/>
            <person name="Hsu C.Y."/>
            <person name="Yang H.T."/>
            <person name="Sudianto E."/>
            <person name="Hsu M.H."/>
            <person name="Wu K.P."/>
            <person name="Wang L.N."/>
            <person name="Leebens-Mack J.H."/>
            <person name="Tsai I.J."/>
        </authorList>
    </citation>
    <scope>NUCLEOTIDE SEQUENCE [LARGE SCALE GENOMIC DNA]</scope>
    <source>
        <strain evidence="6">cv. Chaw 1501</strain>
        <tissue evidence="5">Young leaves</tissue>
    </source>
</reference>
<dbReference type="Gene3D" id="3.15.20.10">
    <property type="entry name" value="Bactericidal permeability-increasing protein, domain 2"/>
    <property type="match status" value="1"/>
</dbReference>
<feature type="chain" id="PRO_5019518452" evidence="2">
    <location>
        <begin position="27"/>
        <end position="502"/>
    </location>
</feature>
<dbReference type="InterPro" id="IPR017943">
    <property type="entry name" value="Bactericidal_perm-incr_a/b_dom"/>
</dbReference>
<dbReference type="CDD" id="cd00025">
    <property type="entry name" value="BPI1"/>
    <property type="match status" value="1"/>
</dbReference>
<dbReference type="SMART" id="SM00329">
    <property type="entry name" value="BPI2"/>
    <property type="match status" value="1"/>
</dbReference>
<dbReference type="InterPro" id="IPR017942">
    <property type="entry name" value="Lipid-bd_serum_glycop_N"/>
</dbReference>
<evidence type="ECO:0000313" key="5">
    <source>
        <dbReference type="EMBL" id="RWR71840.1"/>
    </source>
</evidence>
<dbReference type="Proteomes" id="UP000283530">
    <property type="component" value="Unassembled WGS sequence"/>
</dbReference>
<dbReference type="PIRSF" id="PIRSF002417">
    <property type="entry name" value="Lipid_binding_protein"/>
    <property type="match status" value="1"/>
</dbReference>
<feature type="signal peptide" evidence="2">
    <location>
        <begin position="1"/>
        <end position="26"/>
    </location>
</feature>
<dbReference type="InterPro" id="IPR045897">
    <property type="entry name" value="BPI/LBP_pln"/>
</dbReference>
<dbReference type="Pfam" id="PF01273">
    <property type="entry name" value="LBP_BPI_CETP"/>
    <property type="match status" value="1"/>
</dbReference>
<evidence type="ECO:0000256" key="2">
    <source>
        <dbReference type="SAM" id="SignalP"/>
    </source>
</evidence>
<dbReference type="Gene3D" id="3.15.10.10">
    <property type="entry name" value="Bactericidal permeability-increasing protein, domain 1"/>
    <property type="match status" value="1"/>
</dbReference>
<dbReference type="PANTHER" id="PTHR46801">
    <property type="entry name" value="OS06G0309200 PROTEIN"/>
    <property type="match status" value="1"/>
</dbReference>
<dbReference type="InterPro" id="IPR001124">
    <property type="entry name" value="Lipid-bd_serum_glycop_C"/>
</dbReference>
<accession>A0A443N043</accession>